<keyword evidence="2" id="KW-1185">Reference proteome</keyword>
<evidence type="ECO:0000313" key="1">
    <source>
        <dbReference type="EMBL" id="OPH47584.1"/>
    </source>
</evidence>
<dbReference type="Proteomes" id="UP000190626">
    <property type="component" value="Unassembled WGS sequence"/>
</dbReference>
<dbReference type="AlphaFoldDB" id="A0A1V4H8Q2"/>
<reference evidence="2" key="1">
    <citation type="submission" date="2016-07" db="EMBL/GenBank/DDBJ databases">
        <authorList>
            <person name="Florea S."/>
            <person name="Webb J.S."/>
            <person name="Jaromczyk J."/>
            <person name="Schardl C.L."/>
        </authorList>
    </citation>
    <scope>NUCLEOTIDE SEQUENCE [LARGE SCALE GENOMIC DNA]</scope>
    <source>
        <strain evidence="2">CY1</strain>
    </source>
</reference>
<gene>
    <name evidence="1" type="ORF">BC351_10355</name>
</gene>
<dbReference type="OrthoDB" id="2972561at2"/>
<organism evidence="1 2">
    <name type="scientific">Paenibacillus ferrarius</name>
    <dbReference type="NCBI Taxonomy" id="1469647"/>
    <lineage>
        <taxon>Bacteria</taxon>
        <taxon>Bacillati</taxon>
        <taxon>Bacillota</taxon>
        <taxon>Bacilli</taxon>
        <taxon>Bacillales</taxon>
        <taxon>Paenibacillaceae</taxon>
        <taxon>Paenibacillus</taxon>
    </lineage>
</organism>
<accession>A0A1V4H8Q2</accession>
<dbReference type="EMBL" id="MBTG01000056">
    <property type="protein sequence ID" value="OPH47584.1"/>
    <property type="molecule type" value="Genomic_DNA"/>
</dbReference>
<dbReference type="RefSeq" id="WP_079420187.1">
    <property type="nucleotide sequence ID" value="NZ_MBTG01000056.1"/>
</dbReference>
<sequence length="261" mass="29594">MMITEKHPELSPATKQLKTIMIGLYKGLEKHKAKIENSKKKRTAKNYLPNQRATYVSDEIAETIEATDSSLSVVIQNSANHEFVVIKIEENNVNVIVMHLREGEDLPTKSRFRGNYSAYHNDRLKIHSIKSEPIGQLEAILQTFNDTIAPIVLDHTTLPFTWIVTYDGRKYTDSTIKIGALAPDQENWIFRDDITGFFRSCVNDVPAELLPEEESTFGSDTNVVYISSIEKNIQETEIPLEFKPNVVSPIKKENDLDGDSI</sequence>
<name>A0A1V4H8Q2_9BACL</name>
<proteinExistence type="predicted"/>
<evidence type="ECO:0000313" key="2">
    <source>
        <dbReference type="Proteomes" id="UP000190626"/>
    </source>
</evidence>
<dbReference type="STRING" id="1469647.BC351_10355"/>
<comment type="caution">
    <text evidence="1">The sequence shown here is derived from an EMBL/GenBank/DDBJ whole genome shotgun (WGS) entry which is preliminary data.</text>
</comment>
<protein>
    <submittedName>
        <fullName evidence="1">Uncharacterized protein</fullName>
    </submittedName>
</protein>